<dbReference type="RefSeq" id="WP_183592772.1">
    <property type="nucleotide sequence ID" value="NZ_JACHWR010000002.1"/>
</dbReference>
<feature type="domain" description="Aminoglycoside phosphotransferase" evidence="1">
    <location>
        <begin position="51"/>
        <end position="255"/>
    </location>
</feature>
<comment type="caution">
    <text evidence="2">The sequence shown here is derived from an EMBL/GenBank/DDBJ whole genome shotgun (WGS) entry which is preliminary data.</text>
</comment>
<dbReference type="Pfam" id="PF01636">
    <property type="entry name" value="APH"/>
    <property type="match status" value="1"/>
</dbReference>
<name>A0A7W4VWM4_9ACTN</name>
<dbReference type="AlphaFoldDB" id="A0A7W4VWM4"/>
<keyword evidence="2" id="KW-0418">Kinase</keyword>
<evidence type="ECO:0000259" key="1">
    <source>
        <dbReference type="Pfam" id="PF01636"/>
    </source>
</evidence>
<dbReference type="GO" id="GO:0016301">
    <property type="term" value="F:kinase activity"/>
    <property type="evidence" value="ECO:0007669"/>
    <property type="project" value="UniProtKB-KW"/>
</dbReference>
<accession>A0A7W4VWM4</accession>
<protein>
    <submittedName>
        <fullName evidence="2">Aminoglycoside phosphotransferase (APT) family kinase protein</fullName>
    </submittedName>
</protein>
<dbReference type="InterPro" id="IPR041726">
    <property type="entry name" value="ACAD10_11_N"/>
</dbReference>
<keyword evidence="3" id="KW-1185">Reference proteome</keyword>
<evidence type="ECO:0000313" key="2">
    <source>
        <dbReference type="EMBL" id="MBB3042853.1"/>
    </source>
</evidence>
<dbReference type="EMBL" id="JACHWR010000002">
    <property type="protein sequence ID" value="MBB3042853.1"/>
    <property type="molecule type" value="Genomic_DNA"/>
</dbReference>
<sequence length="334" mass="37885">MTDLQQALLDYLVTNMTDAADQEISSFRRMPEGWSRECFMFTLTWKEGGGEQSRDLILRKDPAGSLVYTDRMVEAGIIRALADTSIPVPAVWFLEVDGAALGSPFMIMERLPGTSSPAVLYAPENAEIRRSIGHDFIRHLATLHTTEIEGRDLSFLGPVPTTATAGVLSLEHWERTMAEQQLEPQPFLTQVARWLRRNMPEAPRVSVLHNDYRTGNFLFSGEHITGVVDWELARFGDPIEDLGWVFKDIWRLDGRICGFFEPDEFVAIYEECSGITVDREALRFWEVFAEFKHSVIGLTGTRTAVERKTDEINFSIAHLYLPPLFQEQASRIGI</sequence>
<dbReference type="Proteomes" id="UP000589626">
    <property type="component" value="Unassembled WGS sequence"/>
</dbReference>
<dbReference type="InterPro" id="IPR051678">
    <property type="entry name" value="AGP_Transferase"/>
</dbReference>
<proteinExistence type="predicted"/>
<dbReference type="PANTHER" id="PTHR21310">
    <property type="entry name" value="AMINOGLYCOSIDE PHOSPHOTRANSFERASE-RELATED-RELATED"/>
    <property type="match status" value="1"/>
</dbReference>
<dbReference type="CDD" id="cd05154">
    <property type="entry name" value="ACAD10_11_N-like"/>
    <property type="match status" value="1"/>
</dbReference>
<evidence type="ECO:0000313" key="3">
    <source>
        <dbReference type="Proteomes" id="UP000589626"/>
    </source>
</evidence>
<dbReference type="Gene3D" id="3.30.200.20">
    <property type="entry name" value="Phosphorylase Kinase, domain 1"/>
    <property type="match status" value="1"/>
</dbReference>
<organism evidence="2 3">
    <name type="scientific">Nocardioides soli</name>
    <dbReference type="NCBI Taxonomy" id="1036020"/>
    <lineage>
        <taxon>Bacteria</taxon>
        <taxon>Bacillati</taxon>
        <taxon>Actinomycetota</taxon>
        <taxon>Actinomycetes</taxon>
        <taxon>Propionibacteriales</taxon>
        <taxon>Nocardioidaceae</taxon>
        <taxon>Nocardioides</taxon>
    </lineage>
</organism>
<dbReference type="InterPro" id="IPR011009">
    <property type="entry name" value="Kinase-like_dom_sf"/>
</dbReference>
<reference evidence="2 3" key="1">
    <citation type="submission" date="2020-08" db="EMBL/GenBank/DDBJ databases">
        <title>Sequencing the genomes of 1000 actinobacteria strains.</title>
        <authorList>
            <person name="Klenk H.-P."/>
        </authorList>
    </citation>
    <scope>NUCLEOTIDE SEQUENCE [LARGE SCALE GENOMIC DNA]</scope>
    <source>
        <strain evidence="2 3">DSM 105498</strain>
    </source>
</reference>
<keyword evidence="2" id="KW-0808">Transferase</keyword>
<dbReference type="Gene3D" id="3.90.1200.10">
    <property type="match status" value="1"/>
</dbReference>
<dbReference type="PANTHER" id="PTHR21310:SF57">
    <property type="entry name" value="BLR2944 PROTEIN"/>
    <property type="match status" value="1"/>
</dbReference>
<gene>
    <name evidence="2" type="ORF">FHU40_002671</name>
</gene>
<dbReference type="SUPFAM" id="SSF56112">
    <property type="entry name" value="Protein kinase-like (PK-like)"/>
    <property type="match status" value="1"/>
</dbReference>
<dbReference type="InterPro" id="IPR002575">
    <property type="entry name" value="Aminoglycoside_PTrfase"/>
</dbReference>